<evidence type="ECO:0000313" key="11">
    <source>
        <dbReference type="Proteomes" id="UP000324760"/>
    </source>
</evidence>
<dbReference type="InterPro" id="IPR006323">
    <property type="entry name" value="Phosphonoacetald_hydro"/>
</dbReference>
<dbReference type="PANTHER" id="PTHR43434:SF19">
    <property type="entry name" value="PHOSPHONOACETALDEHYDE HYDROLASE"/>
    <property type="match status" value="1"/>
</dbReference>
<dbReference type="GO" id="GO:0006281">
    <property type="term" value="P:DNA repair"/>
    <property type="evidence" value="ECO:0007669"/>
    <property type="project" value="TreeGrafter"/>
</dbReference>
<dbReference type="KEGG" id="ncu:F0U83_07820"/>
<dbReference type="GO" id="GO:0005829">
    <property type="term" value="C:cytosol"/>
    <property type="evidence" value="ECO:0007669"/>
    <property type="project" value="TreeGrafter"/>
</dbReference>
<dbReference type="NCBIfam" id="TIGR01509">
    <property type="entry name" value="HAD-SF-IA-v3"/>
    <property type="match status" value="1"/>
</dbReference>
<dbReference type="InterPro" id="IPR050155">
    <property type="entry name" value="HAD-like_hydrolase_sf"/>
</dbReference>
<evidence type="ECO:0000256" key="5">
    <source>
        <dbReference type="ARBA" id="ARBA00023270"/>
    </source>
</evidence>
<evidence type="ECO:0000256" key="1">
    <source>
        <dbReference type="ARBA" id="ARBA00011738"/>
    </source>
</evidence>
<dbReference type="SUPFAM" id="SSF56784">
    <property type="entry name" value="HAD-like"/>
    <property type="match status" value="1"/>
</dbReference>
<feature type="binding site" evidence="9">
    <location>
        <position position="193"/>
    </location>
    <ligand>
        <name>Mg(2+)</name>
        <dbReference type="ChEBI" id="CHEBI:18420"/>
    </ligand>
</feature>
<keyword evidence="5 9" id="KW-0704">Schiff base</keyword>
<gene>
    <name evidence="9" type="primary">phnX</name>
    <name evidence="10" type="ORF">F0U83_07820</name>
</gene>
<sequence>MNYLYSRSYAGPVEAVIFDWAGTTIDFGSLAPINAFCQLFETNGVPITLAEAREPMGAEKREHIARLLAMPRVRQAWIDTHGETPDESLVDRLYNDFVPVQIAAIANRATLIPGAKATFQYLSDNGIKIGANTGYSQEMVAELLPLAAEQGYQPASNVCATDVPRGRPYPHMTLKNMLELEVGAVQGVVKVDDTITGIEEGLNAGCWTVGVAVSGNEVGLDFPEWQALSESEQLNYKAKAYRRFRAAGAHYVIDSIADLPQVIEDIEARLSIGEQP</sequence>
<dbReference type="OrthoDB" id="5504491at2"/>
<feature type="binding site" evidence="9">
    <location>
        <position position="21"/>
    </location>
    <ligand>
        <name>Mg(2+)</name>
        <dbReference type="ChEBI" id="CHEBI:18420"/>
    </ligand>
</feature>
<comment type="cofactor">
    <cofactor evidence="9">
        <name>Mg(2+)</name>
        <dbReference type="ChEBI" id="CHEBI:18420"/>
    </cofactor>
    <text evidence="9">Binds 1 Mg(2+) ion per subunit.</text>
</comment>
<organism evidence="10 11">
    <name type="scientific">Neptunomonas concharum</name>
    <dbReference type="NCBI Taxonomy" id="1031538"/>
    <lineage>
        <taxon>Bacteria</taxon>
        <taxon>Pseudomonadati</taxon>
        <taxon>Pseudomonadota</taxon>
        <taxon>Gammaproteobacteria</taxon>
        <taxon>Oceanospirillales</taxon>
        <taxon>Oceanospirillaceae</taxon>
        <taxon>Neptunomonas</taxon>
    </lineage>
</organism>
<dbReference type="CDD" id="cd02586">
    <property type="entry name" value="HAD_PHN"/>
    <property type="match status" value="1"/>
</dbReference>
<dbReference type="Proteomes" id="UP000324760">
    <property type="component" value="Chromosome"/>
</dbReference>
<evidence type="ECO:0000256" key="4">
    <source>
        <dbReference type="ARBA" id="ARBA00022842"/>
    </source>
</evidence>
<feature type="active site" description="Schiff-base intermediate with substrate" evidence="9">
    <location>
        <position position="60"/>
    </location>
</feature>
<dbReference type="NCBIfam" id="TIGR01422">
    <property type="entry name" value="phosphonatase"/>
    <property type="match status" value="1"/>
</dbReference>
<evidence type="ECO:0000313" key="10">
    <source>
        <dbReference type="EMBL" id="QEQ96626.1"/>
    </source>
</evidence>
<dbReference type="Gene3D" id="1.10.150.240">
    <property type="entry name" value="Putative phosphatase, domain 2"/>
    <property type="match status" value="1"/>
</dbReference>
<dbReference type="HAMAP" id="MF_01375">
    <property type="entry name" value="PhnX"/>
    <property type="match status" value="1"/>
</dbReference>
<keyword evidence="3 9" id="KW-0378">Hydrolase</keyword>
<dbReference type="EC" id="3.11.1.1" evidence="8 9"/>
<evidence type="ECO:0000256" key="3">
    <source>
        <dbReference type="ARBA" id="ARBA00022801"/>
    </source>
</evidence>
<dbReference type="EMBL" id="CP043869">
    <property type="protein sequence ID" value="QEQ96626.1"/>
    <property type="molecule type" value="Genomic_DNA"/>
</dbReference>
<dbReference type="SFLD" id="SFLDS00003">
    <property type="entry name" value="Haloacid_Dehalogenase"/>
    <property type="match status" value="1"/>
</dbReference>
<dbReference type="GO" id="GO:0000287">
    <property type="term" value="F:magnesium ion binding"/>
    <property type="evidence" value="ECO:0007669"/>
    <property type="project" value="UniProtKB-UniRule"/>
</dbReference>
<dbReference type="InterPro" id="IPR023214">
    <property type="entry name" value="HAD_sf"/>
</dbReference>
<comment type="similarity">
    <text evidence="9">Belongs to the HAD-like hydrolase superfamily. PhnX family.</text>
</comment>
<keyword evidence="2 9" id="KW-0479">Metal-binding</keyword>
<dbReference type="InterPro" id="IPR006439">
    <property type="entry name" value="HAD-SF_hydro_IA"/>
</dbReference>
<comment type="catalytic activity">
    <reaction evidence="6 9">
        <text>phosphonoacetaldehyde + H2O = acetaldehyde + phosphate + H(+)</text>
        <dbReference type="Rhea" id="RHEA:18905"/>
        <dbReference type="ChEBI" id="CHEBI:15343"/>
        <dbReference type="ChEBI" id="CHEBI:15377"/>
        <dbReference type="ChEBI" id="CHEBI:15378"/>
        <dbReference type="ChEBI" id="CHEBI:43474"/>
        <dbReference type="ChEBI" id="CHEBI:58383"/>
        <dbReference type="EC" id="3.11.1.1"/>
    </reaction>
</comment>
<accession>A0A5P1RBG2</accession>
<dbReference type="Gene3D" id="3.40.50.1000">
    <property type="entry name" value="HAD superfamily/HAD-like"/>
    <property type="match status" value="1"/>
</dbReference>
<dbReference type="GO" id="GO:0019700">
    <property type="term" value="P:organic phosphonate catabolic process"/>
    <property type="evidence" value="ECO:0007669"/>
    <property type="project" value="InterPro"/>
</dbReference>
<dbReference type="GO" id="GO:0008967">
    <property type="term" value="F:phosphoglycolate phosphatase activity"/>
    <property type="evidence" value="ECO:0007669"/>
    <property type="project" value="TreeGrafter"/>
</dbReference>
<evidence type="ECO:0000256" key="2">
    <source>
        <dbReference type="ARBA" id="ARBA00022723"/>
    </source>
</evidence>
<evidence type="ECO:0000256" key="6">
    <source>
        <dbReference type="ARBA" id="ARBA00052005"/>
    </source>
</evidence>
<reference evidence="10 11" key="1">
    <citation type="journal article" date="2019" name="Biochem. Eng. J.">
        <title>Metabolic engineering of the marine bacteria Neptunomonas concharum for the production of acetoin and meso-2,3-butanediol from acetate.</title>
        <authorList>
            <person name="Li W."/>
            <person name="Pu N."/>
            <person name="Liu C.-X."/>
            <person name="Yuan Q.-P."/>
            <person name="Li Z.-J."/>
        </authorList>
    </citation>
    <scope>NUCLEOTIDE SEQUENCE [LARGE SCALE GENOMIC DNA]</scope>
    <source>
        <strain evidence="10 11">JCM17730</strain>
    </source>
</reference>
<dbReference type="Pfam" id="PF00702">
    <property type="entry name" value="Hydrolase"/>
    <property type="match status" value="1"/>
</dbReference>
<evidence type="ECO:0000256" key="9">
    <source>
        <dbReference type="HAMAP-Rule" id="MF_01375"/>
    </source>
</evidence>
<keyword evidence="11" id="KW-1185">Reference proteome</keyword>
<dbReference type="GO" id="GO:0050194">
    <property type="term" value="F:phosphonoacetaldehyde hydrolase activity"/>
    <property type="evidence" value="ECO:0007669"/>
    <property type="project" value="UniProtKB-UniRule"/>
</dbReference>
<dbReference type="PANTHER" id="PTHR43434">
    <property type="entry name" value="PHOSPHOGLYCOLATE PHOSPHATASE"/>
    <property type="match status" value="1"/>
</dbReference>
<evidence type="ECO:0000256" key="7">
    <source>
        <dbReference type="ARBA" id="ARBA00056573"/>
    </source>
</evidence>
<comment type="subunit">
    <text evidence="1 9">Homodimer.</text>
</comment>
<protein>
    <recommendedName>
        <fullName evidence="8 9">Phosphonoacetaldehyde hydrolase</fullName>
        <shortName evidence="9">Phosphonatase</shortName>
        <ecNumber evidence="8 9">3.11.1.1</ecNumber>
    </recommendedName>
    <alternativeName>
        <fullName evidence="9">Phosphonoacetaldehyde phosphonohydrolase</fullName>
    </alternativeName>
</protein>
<comment type="function">
    <text evidence="7 9">Involved in phosphonate degradation.</text>
</comment>
<dbReference type="FunFam" id="1.10.150.240:FF:000006">
    <property type="entry name" value="Phosphonoacetaldehyde hydrolase"/>
    <property type="match status" value="1"/>
</dbReference>
<feature type="active site" description="Nucleophile" evidence="9">
    <location>
        <position position="19"/>
    </location>
</feature>
<dbReference type="RefSeq" id="WP_138987237.1">
    <property type="nucleotide sequence ID" value="NZ_CP043869.1"/>
</dbReference>
<dbReference type="InterPro" id="IPR036412">
    <property type="entry name" value="HAD-like_sf"/>
</dbReference>
<dbReference type="SFLD" id="SFLDG01129">
    <property type="entry name" value="C1.5:_HAD__Beta-PGM__Phosphata"/>
    <property type="match status" value="1"/>
</dbReference>
<dbReference type="AlphaFoldDB" id="A0A5P1RBG2"/>
<dbReference type="InterPro" id="IPR023198">
    <property type="entry name" value="PGP-like_dom2"/>
</dbReference>
<keyword evidence="4 9" id="KW-0460">Magnesium</keyword>
<feature type="binding site" evidence="9">
    <location>
        <position position="19"/>
    </location>
    <ligand>
        <name>Mg(2+)</name>
        <dbReference type="ChEBI" id="CHEBI:18420"/>
    </ligand>
</feature>
<proteinExistence type="inferred from homology"/>
<name>A0A5P1RBG2_9GAMM</name>
<evidence type="ECO:0000256" key="8">
    <source>
        <dbReference type="ARBA" id="ARBA00066472"/>
    </source>
</evidence>
<dbReference type="SFLD" id="SFLDG01135">
    <property type="entry name" value="C1.5.6:_HAD__Beta-PGM__Phospha"/>
    <property type="match status" value="1"/>
</dbReference>